<dbReference type="AlphaFoldDB" id="A0A0P6Y1V8"/>
<evidence type="ECO:0000256" key="9">
    <source>
        <dbReference type="PIRSR" id="PIRSR001399-2"/>
    </source>
</evidence>
<sequence>MSRESRFHILVIHGPNLGLLGQREPSVYGKKSLEQVNEALIAYANNHGGLLHIFQSNSEGDIIDRLIAEMDWLDGILINAGGYTHTSVAIRDTLAAIGKPAIEVHLSNIYAREPFRHSSLLAPVCLGQISGLGWRSYLYGLMALLDILSERADFTSS</sequence>
<dbReference type="Proteomes" id="UP000050544">
    <property type="component" value="Unassembled WGS sequence"/>
</dbReference>
<dbReference type="GO" id="GO:0019631">
    <property type="term" value="P:quinate catabolic process"/>
    <property type="evidence" value="ECO:0007669"/>
    <property type="project" value="TreeGrafter"/>
</dbReference>
<dbReference type="UniPathway" id="UPA00053">
    <property type="reaction ID" value="UER00086"/>
</dbReference>
<dbReference type="InterPro" id="IPR036441">
    <property type="entry name" value="DHquinase_II_sf"/>
</dbReference>
<dbReference type="EMBL" id="LGKO01000004">
    <property type="protein sequence ID" value="KPL83081.1"/>
    <property type="molecule type" value="Genomic_DNA"/>
</dbReference>
<dbReference type="HAMAP" id="MF_00169">
    <property type="entry name" value="AroQ"/>
    <property type="match status" value="1"/>
</dbReference>
<organism evidence="11 12">
    <name type="scientific">Thermanaerothrix daxensis</name>
    <dbReference type="NCBI Taxonomy" id="869279"/>
    <lineage>
        <taxon>Bacteria</taxon>
        <taxon>Bacillati</taxon>
        <taxon>Chloroflexota</taxon>
        <taxon>Anaerolineae</taxon>
        <taxon>Anaerolineales</taxon>
        <taxon>Anaerolineaceae</taxon>
        <taxon>Thermanaerothrix</taxon>
    </lineage>
</organism>
<keyword evidence="6 7" id="KW-0456">Lyase</keyword>
<evidence type="ECO:0000256" key="7">
    <source>
        <dbReference type="HAMAP-Rule" id="MF_00169"/>
    </source>
</evidence>
<dbReference type="STRING" id="869279.SE15_07280"/>
<dbReference type="InterPro" id="IPR001874">
    <property type="entry name" value="DHquinase_II"/>
</dbReference>
<dbReference type="PROSITE" id="PS01029">
    <property type="entry name" value="DEHYDROQUINASE_II"/>
    <property type="match status" value="1"/>
</dbReference>
<dbReference type="NCBIfam" id="TIGR01088">
    <property type="entry name" value="aroQ"/>
    <property type="match status" value="1"/>
</dbReference>
<feature type="binding site" evidence="7 9">
    <location>
        <begin position="106"/>
        <end position="107"/>
    </location>
    <ligand>
        <name>substrate</name>
    </ligand>
</feature>
<dbReference type="PATRIC" id="fig|869279.4.peg.2189"/>
<feature type="binding site" evidence="7 9">
    <location>
        <position position="85"/>
    </location>
    <ligand>
        <name>substrate</name>
    </ligand>
</feature>
<dbReference type="NCBIfam" id="NF003805">
    <property type="entry name" value="PRK05395.1-2"/>
    <property type="match status" value="1"/>
</dbReference>
<feature type="binding site" evidence="7 9">
    <location>
        <position position="79"/>
    </location>
    <ligand>
        <name>substrate</name>
    </ligand>
</feature>
<comment type="similarity">
    <text evidence="3 7">Belongs to the type-II 3-dehydroquinase family.</text>
</comment>
<evidence type="ECO:0000256" key="1">
    <source>
        <dbReference type="ARBA" id="ARBA00001864"/>
    </source>
</evidence>
<comment type="caution">
    <text evidence="11">The sequence shown here is derived from an EMBL/GenBank/DDBJ whole genome shotgun (WGS) entry which is preliminary data.</text>
</comment>
<evidence type="ECO:0000313" key="12">
    <source>
        <dbReference type="Proteomes" id="UP000050544"/>
    </source>
</evidence>
<dbReference type="GO" id="GO:0009073">
    <property type="term" value="P:aromatic amino acid family biosynthetic process"/>
    <property type="evidence" value="ECO:0007669"/>
    <property type="project" value="UniProtKB-KW"/>
</dbReference>
<keyword evidence="7" id="KW-0028">Amino-acid biosynthesis</keyword>
<dbReference type="RefSeq" id="WP_054521458.1">
    <property type="nucleotide sequence ID" value="NZ_LGKO01000004.1"/>
</dbReference>
<dbReference type="SUPFAM" id="SSF52304">
    <property type="entry name" value="Type II 3-dehydroquinate dehydratase"/>
    <property type="match status" value="1"/>
</dbReference>
<dbReference type="GO" id="GO:0008652">
    <property type="term" value="P:amino acid biosynthetic process"/>
    <property type="evidence" value="ECO:0007669"/>
    <property type="project" value="UniProtKB-KW"/>
</dbReference>
<dbReference type="PANTHER" id="PTHR21272:SF3">
    <property type="entry name" value="CATABOLIC 3-DEHYDROQUINASE"/>
    <property type="match status" value="1"/>
</dbReference>
<feature type="active site" description="Proton acceptor" evidence="7 8">
    <location>
        <position position="28"/>
    </location>
</feature>
<evidence type="ECO:0000256" key="8">
    <source>
        <dbReference type="PIRSR" id="PIRSR001399-1"/>
    </source>
</evidence>
<evidence type="ECO:0000256" key="6">
    <source>
        <dbReference type="ARBA" id="ARBA00023239"/>
    </source>
</evidence>
<dbReference type="EC" id="4.2.1.10" evidence="5 7"/>
<dbReference type="CDD" id="cd00466">
    <property type="entry name" value="DHQase_II"/>
    <property type="match status" value="1"/>
</dbReference>
<gene>
    <name evidence="7" type="primary">aroQ</name>
    <name evidence="11" type="ORF">SE15_07280</name>
</gene>
<dbReference type="GO" id="GO:0003855">
    <property type="term" value="F:3-dehydroquinate dehydratase activity"/>
    <property type="evidence" value="ECO:0007669"/>
    <property type="project" value="UniProtKB-UniRule"/>
</dbReference>
<dbReference type="GO" id="GO:0009423">
    <property type="term" value="P:chorismate biosynthetic process"/>
    <property type="evidence" value="ECO:0007669"/>
    <property type="project" value="UniProtKB-UniRule"/>
</dbReference>
<dbReference type="OrthoDB" id="9790793at2"/>
<feature type="site" description="Transition state stabilizer" evidence="7 10">
    <location>
        <position position="23"/>
    </location>
</feature>
<comment type="catalytic activity">
    <reaction evidence="1 7">
        <text>3-dehydroquinate = 3-dehydroshikimate + H2O</text>
        <dbReference type="Rhea" id="RHEA:21096"/>
        <dbReference type="ChEBI" id="CHEBI:15377"/>
        <dbReference type="ChEBI" id="CHEBI:16630"/>
        <dbReference type="ChEBI" id="CHEBI:32364"/>
        <dbReference type="EC" id="4.2.1.10"/>
    </reaction>
</comment>
<dbReference type="NCBIfam" id="NF003807">
    <property type="entry name" value="PRK05395.1-4"/>
    <property type="match status" value="1"/>
</dbReference>
<comment type="subunit">
    <text evidence="4 7">Homododecamer.</text>
</comment>
<proteinExistence type="inferred from homology"/>
<dbReference type="PANTHER" id="PTHR21272">
    <property type="entry name" value="CATABOLIC 3-DEHYDROQUINASE"/>
    <property type="match status" value="1"/>
</dbReference>
<evidence type="ECO:0000256" key="3">
    <source>
        <dbReference type="ARBA" id="ARBA00011037"/>
    </source>
</evidence>
<comment type="pathway">
    <text evidence="2 7">Metabolic intermediate biosynthesis; chorismate biosynthesis; chorismate from D-erythrose 4-phosphate and phosphoenolpyruvate: step 3/7.</text>
</comment>
<accession>A0A0P6Y1V8</accession>
<evidence type="ECO:0000313" key="11">
    <source>
        <dbReference type="EMBL" id="KPL83081.1"/>
    </source>
</evidence>
<keyword evidence="12" id="KW-1185">Reference proteome</keyword>
<protein>
    <recommendedName>
        <fullName evidence="5 7">3-dehydroquinate dehydratase</fullName>
        <shortName evidence="7">3-dehydroquinase</shortName>
        <ecNumber evidence="5 7">4.2.1.10</ecNumber>
    </recommendedName>
    <alternativeName>
        <fullName evidence="7">Type II DHQase</fullName>
    </alternativeName>
</protein>
<evidence type="ECO:0000256" key="2">
    <source>
        <dbReference type="ARBA" id="ARBA00004902"/>
    </source>
</evidence>
<feature type="active site" description="Proton donor" evidence="7 8">
    <location>
        <position position="105"/>
    </location>
</feature>
<dbReference type="PIRSF" id="PIRSF001399">
    <property type="entry name" value="DHquinase_II"/>
    <property type="match status" value="1"/>
</dbReference>
<dbReference type="Gene3D" id="3.40.50.9100">
    <property type="entry name" value="Dehydroquinase, class II"/>
    <property type="match status" value="1"/>
</dbReference>
<evidence type="ECO:0000256" key="10">
    <source>
        <dbReference type="PIRSR" id="PIRSR001399-3"/>
    </source>
</evidence>
<dbReference type="Pfam" id="PF01220">
    <property type="entry name" value="DHquinase_II"/>
    <property type="match status" value="1"/>
</dbReference>
<name>A0A0P6Y1V8_9CHLR</name>
<feature type="binding site" evidence="7 9">
    <location>
        <position position="116"/>
    </location>
    <ligand>
        <name>substrate</name>
    </ligand>
</feature>
<evidence type="ECO:0000256" key="4">
    <source>
        <dbReference type="ARBA" id="ARBA00011193"/>
    </source>
</evidence>
<comment type="function">
    <text evidence="7">Catalyzes a trans-dehydration via an enolate intermediate.</text>
</comment>
<keyword evidence="7" id="KW-0057">Aromatic amino acid biosynthesis</keyword>
<dbReference type="InterPro" id="IPR018509">
    <property type="entry name" value="DHquinase_II_CS"/>
</dbReference>
<evidence type="ECO:0000256" key="5">
    <source>
        <dbReference type="ARBA" id="ARBA00012060"/>
    </source>
</evidence>
<feature type="binding site" evidence="7 9">
    <location>
        <position position="92"/>
    </location>
    <ligand>
        <name>substrate</name>
    </ligand>
</feature>
<reference evidence="11 12" key="1">
    <citation type="submission" date="2015-07" db="EMBL/GenBank/DDBJ databases">
        <title>Whole genome sequence of Thermanaerothrix daxensis DSM 23592.</title>
        <authorList>
            <person name="Hemp J."/>
            <person name="Ward L.M."/>
            <person name="Pace L.A."/>
            <person name="Fischer W.W."/>
        </authorList>
    </citation>
    <scope>NUCLEOTIDE SEQUENCE [LARGE SCALE GENOMIC DNA]</scope>
    <source>
        <strain evidence="11 12">GNS-1</strain>
    </source>
</reference>